<keyword evidence="3" id="KW-1185">Reference proteome</keyword>
<keyword evidence="1" id="KW-1133">Transmembrane helix</keyword>
<comment type="caution">
    <text evidence="2">The sequence shown here is derived from an EMBL/GenBank/DDBJ whole genome shotgun (WGS) entry which is preliminary data.</text>
</comment>
<dbReference type="AlphaFoldDB" id="A0A2W2AYC6"/>
<evidence type="ECO:0000313" key="3">
    <source>
        <dbReference type="Proteomes" id="UP000248795"/>
    </source>
</evidence>
<feature type="transmembrane region" description="Helical" evidence="1">
    <location>
        <begin position="84"/>
        <end position="101"/>
    </location>
</feature>
<accession>A0A2W2AYC6</accession>
<proteinExistence type="predicted"/>
<gene>
    <name evidence="2" type="ORF">DK847_08495</name>
</gene>
<organism evidence="2 3">
    <name type="scientific">Aestuariivirga litoralis</name>
    <dbReference type="NCBI Taxonomy" id="2650924"/>
    <lineage>
        <taxon>Bacteria</taxon>
        <taxon>Pseudomonadati</taxon>
        <taxon>Pseudomonadota</taxon>
        <taxon>Alphaproteobacteria</taxon>
        <taxon>Hyphomicrobiales</taxon>
        <taxon>Aestuariivirgaceae</taxon>
        <taxon>Aestuariivirga</taxon>
    </lineage>
</organism>
<reference evidence="3" key="1">
    <citation type="submission" date="2018-06" db="EMBL/GenBank/DDBJ databases">
        <title>Aestuariibacter litoralis strain KCTC 52945T.</title>
        <authorList>
            <person name="Li X."/>
            <person name="Salam N."/>
            <person name="Li J.-L."/>
            <person name="Chen Y.-M."/>
            <person name="Yang Z.-W."/>
            <person name="Zhang L.-Y."/>
            <person name="Han M.-X."/>
            <person name="Xiao M."/>
            <person name="Li W.-J."/>
        </authorList>
    </citation>
    <scope>NUCLEOTIDE SEQUENCE [LARGE SCALE GENOMIC DNA]</scope>
    <source>
        <strain evidence="3">KCTC 52945</strain>
    </source>
</reference>
<dbReference type="Pfam" id="PF09928">
    <property type="entry name" value="DUF2160"/>
    <property type="match status" value="1"/>
</dbReference>
<feature type="transmembrane region" description="Helical" evidence="1">
    <location>
        <begin position="20"/>
        <end position="41"/>
    </location>
</feature>
<dbReference type="Proteomes" id="UP000248795">
    <property type="component" value="Unassembled WGS sequence"/>
</dbReference>
<evidence type="ECO:0000256" key="1">
    <source>
        <dbReference type="SAM" id="Phobius"/>
    </source>
</evidence>
<protein>
    <recommendedName>
        <fullName evidence="4">DUF2160 domain-containing protein</fullName>
    </recommendedName>
</protein>
<dbReference type="EMBL" id="QKVK01000003">
    <property type="protein sequence ID" value="PZF77590.1"/>
    <property type="molecule type" value="Genomic_DNA"/>
</dbReference>
<dbReference type="InterPro" id="IPR018678">
    <property type="entry name" value="DUF2160_TM"/>
</dbReference>
<keyword evidence="1" id="KW-0472">Membrane</keyword>
<evidence type="ECO:0008006" key="4">
    <source>
        <dbReference type="Google" id="ProtNLM"/>
    </source>
</evidence>
<feature type="transmembrane region" description="Helical" evidence="1">
    <location>
        <begin position="62"/>
        <end position="78"/>
    </location>
</feature>
<keyword evidence="1" id="KW-0812">Transmembrane</keyword>
<evidence type="ECO:0000313" key="2">
    <source>
        <dbReference type="EMBL" id="PZF77590.1"/>
    </source>
</evidence>
<name>A0A2W2AYC6_9HYPH</name>
<sequence length="102" mass="11810">MFSADWWQQPLGSWMAWNRVTIAFFVYVFGSILAMGIWEYFEPGGSPRRGIFHLETTRGDRLFMTHLGTAFIFLGWLALFGTPLWGALVIAILWAVFVFRWG</sequence>